<comment type="caution">
    <text evidence="2">The sequence shown here is derived from an EMBL/GenBank/DDBJ whole genome shotgun (WGS) entry which is preliminary data.</text>
</comment>
<proteinExistence type="predicted"/>
<reference evidence="2" key="1">
    <citation type="submission" date="2020-11" db="EMBL/GenBank/DDBJ databases">
        <authorList>
            <consortium name="DOE Joint Genome Institute"/>
            <person name="Ahrendt S."/>
            <person name="Riley R."/>
            <person name="Andreopoulos W."/>
            <person name="Labutti K."/>
            <person name="Pangilinan J."/>
            <person name="Ruiz-Duenas F.J."/>
            <person name="Barrasa J.M."/>
            <person name="Sanchez-Garcia M."/>
            <person name="Camarero S."/>
            <person name="Miyauchi S."/>
            <person name="Serrano A."/>
            <person name="Linde D."/>
            <person name="Babiker R."/>
            <person name="Drula E."/>
            <person name="Ayuso-Fernandez I."/>
            <person name="Pacheco R."/>
            <person name="Padilla G."/>
            <person name="Ferreira P."/>
            <person name="Barriuso J."/>
            <person name="Kellner H."/>
            <person name="Castanera R."/>
            <person name="Alfaro M."/>
            <person name="Ramirez L."/>
            <person name="Pisabarro A.G."/>
            <person name="Kuo A."/>
            <person name="Tritt A."/>
            <person name="Lipzen A."/>
            <person name="He G."/>
            <person name="Yan M."/>
            <person name="Ng V."/>
            <person name="Cullen D."/>
            <person name="Martin F."/>
            <person name="Rosso M.-N."/>
            <person name="Henrissat B."/>
            <person name="Hibbett D."/>
            <person name="Martinez A.T."/>
            <person name="Grigoriev I.V."/>
        </authorList>
    </citation>
    <scope>NUCLEOTIDE SEQUENCE</scope>
    <source>
        <strain evidence="2">CBS 247.69</strain>
    </source>
</reference>
<dbReference type="Pfam" id="PF01926">
    <property type="entry name" value="MMR_HSR1"/>
    <property type="match status" value="1"/>
</dbReference>
<evidence type="ECO:0000313" key="2">
    <source>
        <dbReference type="EMBL" id="KAF9463374.1"/>
    </source>
</evidence>
<dbReference type="OrthoDB" id="391988at2759"/>
<accession>A0A9P6CK06</accession>
<dbReference type="InterPro" id="IPR027417">
    <property type="entry name" value="P-loop_NTPase"/>
</dbReference>
<name>A0A9P6CK06_9AGAR</name>
<dbReference type="Proteomes" id="UP000807353">
    <property type="component" value="Unassembled WGS sequence"/>
</dbReference>
<feature type="domain" description="G" evidence="1">
    <location>
        <begin position="157"/>
        <end position="236"/>
    </location>
</feature>
<keyword evidence="3" id="KW-1185">Reference proteome</keyword>
<evidence type="ECO:0000259" key="1">
    <source>
        <dbReference type="Pfam" id="PF01926"/>
    </source>
</evidence>
<dbReference type="SUPFAM" id="SSF52540">
    <property type="entry name" value="P-loop containing nucleoside triphosphate hydrolases"/>
    <property type="match status" value="1"/>
</dbReference>
<organism evidence="2 3">
    <name type="scientific">Collybia nuda</name>
    <dbReference type="NCBI Taxonomy" id="64659"/>
    <lineage>
        <taxon>Eukaryota</taxon>
        <taxon>Fungi</taxon>
        <taxon>Dikarya</taxon>
        <taxon>Basidiomycota</taxon>
        <taxon>Agaricomycotina</taxon>
        <taxon>Agaricomycetes</taxon>
        <taxon>Agaricomycetidae</taxon>
        <taxon>Agaricales</taxon>
        <taxon>Tricholomatineae</taxon>
        <taxon>Clitocybaceae</taxon>
        <taxon>Collybia</taxon>
    </lineage>
</organism>
<sequence length="643" mass="71720">MSSNTSSPNDRGGVYILDITLTSTKPLKSVVLRIETPTNTGGSVIHREERTAETLRVTFVPPRDTPLAIESTVHIEYPRPYLLNRFKKNINIKAADLLRAYRQDGDKDQAWTKSYGSAKIIVRLANHSGDAPTFALDAGNQLRSTTDDIRRICPRFRILVLGKSGVGKSSLINKAFGVTDAQVSDEMRGDADIDREILSNDNPFFVLHDSRGFEGGETATLGLVQNFIKRRGENLEIKAKLHAVWVCVEIPTKGGRLLETGVEEFLKSGAGGHLGKVPIIVIFTKLDAVVAEEKIAITKEKSHAAIKDNNEREAAIVEEAKRRVKIIVERDCIAPLKDLVGTDVPYVAVSTNTLYSNTLTQLIDVTFKRVTGYIREAGIISGISQKVNPQVKILTSIEVGKRNYWKGLASETVPGMTMEKFLEVIHVDIVKVWNLDDEHNYLTCSEFKKMMLRTVPNADKREPNQTIVTGPNILGAVESIVTFLAGPVGPIVLHVTTAAAEWIDNANRQTHDNLRRMMIYIVSLTIVMQNLFWTQSILATKLNIGDEGASNRVSAPITRRLVIFAWNLYCRAPDRESLLTDIRNYTDNVKFLTQRSDATVEKLTHFLRTSTINNEDGFKQQKGIKEIHKSWVDGDDEPWPSAH</sequence>
<dbReference type="GO" id="GO:0005525">
    <property type="term" value="F:GTP binding"/>
    <property type="evidence" value="ECO:0007669"/>
    <property type="project" value="InterPro"/>
</dbReference>
<dbReference type="InterPro" id="IPR006073">
    <property type="entry name" value="GTP-bd"/>
</dbReference>
<dbReference type="EMBL" id="MU150263">
    <property type="protein sequence ID" value="KAF9463374.1"/>
    <property type="molecule type" value="Genomic_DNA"/>
</dbReference>
<gene>
    <name evidence="2" type="ORF">BDZ94DRAFT_1259203</name>
</gene>
<protein>
    <recommendedName>
        <fullName evidence="1">G domain-containing protein</fullName>
    </recommendedName>
</protein>
<dbReference type="Gene3D" id="3.40.50.300">
    <property type="entry name" value="P-loop containing nucleotide triphosphate hydrolases"/>
    <property type="match status" value="1"/>
</dbReference>
<dbReference type="AlphaFoldDB" id="A0A9P6CK06"/>
<evidence type="ECO:0000313" key="3">
    <source>
        <dbReference type="Proteomes" id="UP000807353"/>
    </source>
</evidence>